<dbReference type="AlphaFoldDB" id="A0A0T7G2K7"/>
<evidence type="ECO:0000313" key="4">
    <source>
        <dbReference type="Proteomes" id="UP000046176"/>
    </source>
</evidence>
<gene>
    <name evidence="1" type="ORF">NGAL_HAMBI1145_58920</name>
    <name evidence="2" type="ORF">NGAL_HAMBI1189_49860</name>
</gene>
<proteinExistence type="predicted"/>
<sequence>MLCAQAERKIDAPWDGVGILIPRFTPTECANYSKAARYDPD</sequence>
<organism evidence="1 4">
    <name type="scientific">Neorhizobium galegae bv. officinalis</name>
    <dbReference type="NCBI Taxonomy" id="323656"/>
    <lineage>
        <taxon>Bacteria</taxon>
        <taxon>Pseudomonadati</taxon>
        <taxon>Pseudomonadota</taxon>
        <taxon>Alphaproteobacteria</taxon>
        <taxon>Hyphomicrobiales</taxon>
        <taxon>Rhizobiaceae</taxon>
        <taxon>Rhizobium/Agrobacterium group</taxon>
        <taxon>Neorhizobium</taxon>
    </lineage>
</organism>
<reference evidence="3 4" key="1">
    <citation type="submission" date="2014-08" db="EMBL/GenBank/DDBJ databases">
        <authorList>
            <person name="Chen Y.-H."/>
        </authorList>
    </citation>
    <scope>NUCLEOTIDE SEQUENCE [LARGE SCALE GENOMIC DNA]</scope>
</reference>
<dbReference type="EMBL" id="CCRK01000016">
    <property type="protein sequence ID" value="CDZ53432.1"/>
    <property type="molecule type" value="Genomic_DNA"/>
</dbReference>
<name>A0A0T7G2K7_NEOGA</name>
<accession>A0A0T7G2K7</accession>
<evidence type="ECO:0000313" key="1">
    <source>
        <dbReference type="EMBL" id="CDZ41432.1"/>
    </source>
</evidence>
<protein>
    <submittedName>
        <fullName evidence="1">Uncharacterized protein</fullName>
    </submittedName>
</protein>
<dbReference type="EMBL" id="CCRH01000032">
    <property type="protein sequence ID" value="CDZ41432.1"/>
    <property type="molecule type" value="Genomic_DNA"/>
</dbReference>
<dbReference type="Proteomes" id="UP000039660">
    <property type="component" value="Unassembled WGS sequence"/>
</dbReference>
<evidence type="ECO:0000313" key="3">
    <source>
        <dbReference type="Proteomes" id="UP000039660"/>
    </source>
</evidence>
<dbReference type="Proteomes" id="UP000046176">
    <property type="component" value="Unassembled WGS sequence"/>
</dbReference>
<evidence type="ECO:0000313" key="2">
    <source>
        <dbReference type="EMBL" id="CDZ53432.1"/>
    </source>
</evidence>